<comment type="caution">
    <text evidence="3">The sequence shown here is derived from an EMBL/GenBank/DDBJ whole genome shotgun (WGS) entry which is preliminary data.</text>
</comment>
<dbReference type="Gene3D" id="3.40.1350.10">
    <property type="match status" value="1"/>
</dbReference>
<dbReference type="Pfam" id="PF04471">
    <property type="entry name" value="Mrr_cat"/>
    <property type="match status" value="1"/>
</dbReference>
<dbReference type="InterPro" id="IPR011856">
    <property type="entry name" value="tRNA_endonuc-like_dom_sf"/>
</dbReference>
<dbReference type="SUPFAM" id="SSF52980">
    <property type="entry name" value="Restriction endonuclease-like"/>
    <property type="match status" value="1"/>
</dbReference>
<accession>A0ABX0W3M0</accession>
<proteinExistence type="predicted"/>
<dbReference type="PANTHER" id="PTHR30015:SF7">
    <property type="entry name" value="TYPE IV METHYL-DIRECTED RESTRICTION ENZYME ECOKMRR"/>
    <property type="match status" value="1"/>
</dbReference>
<evidence type="ECO:0000259" key="2">
    <source>
        <dbReference type="Pfam" id="PF04471"/>
    </source>
</evidence>
<keyword evidence="1" id="KW-0175">Coiled coil</keyword>
<dbReference type="GO" id="GO:0004519">
    <property type="term" value="F:endonuclease activity"/>
    <property type="evidence" value="ECO:0007669"/>
    <property type="project" value="UniProtKB-KW"/>
</dbReference>
<protein>
    <submittedName>
        <fullName evidence="3">Restriction endonuclease</fullName>
    </submittedName>
</protein>
<name>A0ABX0W3M0_9RHOB</name>
<dbReference type="Proteomes" id="UP000709466">
    <property type="component" value="Unassembled WGS sequence"/>
</dbReference>
<feature type="coiled-coil region" evidence="1">
    <location>
        <begin position="191"/>
        <end position="254"/>
    </location>
</feature>
<dbReference type="InterPro" id="IPR011335">
    <property type="entry name" value="Restrct_endonuc-II-like"/>
</dbReference>
<keyword evidence="3" id="KW-0378">Hydrolase</keyword>
<reference evidence="3 4" key="1">
    <citation type="submission" date="2020-03" db="EMBL/GenBank/DDBJ databases">
        <title>Bacterial isolates of synthetic phycosphere.</title>
        <authorList>
            <person name="Fu H."/>
            <person name="Moran M.A."/>
        </authorList>
    </citation>
    <scope>NUCLEOTIDE SEQUENCE [LARGE SCALE GENOMIC DNA]</scope>
    <source>
        <strain evidence="3 4">HF1</strain>
    </source>
</reference>
<keyword evidence="3" id="KW-0540">Nuclease</keyword>
<organism evidence="3 4">
    <name type="scientific">Marivivens donghaensis</name>
    <dbReference type="NCBI Taxonomy" id="1699413"/>
    <lineage>
        <taxon>Bacteria</taxon>
        <taxon>Pseudomonadati</taxon>
        <taxon>Pseudomonadota</taxon>
        <taxon>Alphaproteobacteria</taxon>
        <taxon>Rhodobacterales</taxon>
        <taxon>Paracoccaceae</taxon>
        <taxon>Marivivens group</taxon>
        <taxon>Marivivens</taxon>
    </lineage>
</organism>
<dbReference type="RefSeq" id="WP_167639364.1">
    <property type="nucleotide sequence ID" value="NZ_JAATOP010000017.1"/>
</dbReference>
<sequence length="593" mass="66140">MPTITSSSSVYIEGELAKHVQVGEARATYNRYGEVTRIYIPVSHCALALFKEISGPDRYTLQEKLNELLVSWGKKHAAALAKAEREAGNDLALENTIEAERKISELEGLLKQTLDVDDKVRWDKLRTNKFHQPLEFDRSQPHELSKPQAPHLRLPAASPPRVSLMQKLMGKARAIEEKHRADYEAECSRARAEHAKRIEEYEANLKKRDEEHAVRLEAWRRDKDKWDKDQARLVEELDRELKEHNAAIDQLEADWATGAPSAVIEHASLVLDASNYPDWFQSSYRLDFTSEDRLLKVEFMLPEPTVVEIAKTTRFIPATGELKSTLISKAEQKRLYDSLCYQVALRTVHELFEADTPNNISAILFNGVVRHTDPATGREEDLTILSAVFEREKFLEVNLAAVDPKACFKAFKGVSAASLSGLAAIAPVIQFDTSDKRFIDGREIAVGVNEGVNVAAMNWDDFEHLVREIFEKEFASRGGEVKVTQSSSDGGVDAVAFDPDPITGGKIVIQAKRYTKTVGVSAVRDLYGTVMNEGASKGILVTTADYGPDAYKFAADKPITLLNGSNLLHLLSKHGINAQIDLKAARQELGYTA</sequence>
<evidence type="ECO:0000256" key="1">
    <source>
        <dbReference type="SAM" id="Coils"/>
    </source>
</evidence>
<feature type="domain" description="Restriction endonuclease type IV Mrr" evidence="2">
    <location>
        <begin position="455"/>
        <end position="571"/>
    </location>
</feature>
<keyword evidence="4" id="KW-1185">Reference proteome</keyword>
<dbReference type="InterPro" id="IPR007560">
    <property type="entry name" value="Restrct_endonuc_IV_Mrr"/>
</dbReference>
<gene>
    <name evidence="3" type="ORF">HCZ30_16270</name>
</gene>
<evidence type="ECO:0000313" key="3">
    <source>
        <dbReference type="EMBL" id="NIY73982.1"/>
    </source>
</evidence>
<evidence type="ECO:0000313" key="4">
    <source>
        <dbReference type="Proteomes" id="UP000709466"/>
    </source>
</evidence>
<dbReference type="PANTHER" id="PTHR30015">
    <property type="entry name" value="MRR RESTRICTION SYSTEM PROTEIN"/>
    <property type="match status" value="1"/>
</dbReference>
<dbReference type="EMBL" id="JAATOP010000017">
    <property type="protein sequence ID" value="NIY73982.1"/>
    <property type="molecule type" value="Genomic_DNA"/>
</dbReference>
<dbReference type="InterPro" id="IPR052906">
    <property type="entry name" value="Type_IV_Methyl-Rstrct_Enzyme"/>
</dbReference>
<keyword evidence="3" id="KW-0255">Endonuclease</keyword>